<reference evidence="2" key="1">
    <citation type="submission" date="2018-11" db="EMBL/GenBank/DDBJ databases">
        <authorList>
            <consortium name="Pathogen Informatics"/>
        </authorList>
    </citation>
    <scope>NUCLEOTIDE SEQUENCE</scope>
</reference>
<gene>
    <name evidence="2" type="ORF">PXEA_LOCUS21096</name>
</gene>
<evidence type="ECO:0000313" key="2">
    <source>
        <dbReference type="EMBL" id="VEL27656.1"/>
    </source>
</evidence>
<feature type="region of interest" description="Disordered" evidence="1">
    <location>
        <begin position="159"/>
        <end position="183"/>
    </location>
</feature>
<protein>
    <submittedName>
        <fullName evidence="2">Uncharacterized protein</fullName>
    </submittedName>
</protein>
<organism evidence="2 3">
    <name type="scientific">Protopolystoma xenopodis</name>
    <dbReference type="NCBI Taxonomy" id="117903"/>
    <lineage>
        <taxon>Eukaryota</taxon>
        <taxon>Metazoa</taxon>
        <taxon>Spiralia</taxon>
        <taxon>Lophotrochozoa</taxon>
        <taxon>Platyhelminthes</taxon>
        <taxon>Monogenea</taxon>
        <taxon>Polyopisthocotylea</taxon>
        <taxon>Polystomatidea</taxon>
        <taxon>Polystomatidae</taxon>
        <taxon>Protopolystoma</taxon>
    </lineage>
</organism>
<dbReference type="AlphaFoldDB" id="A0A3S5A4R8"/>
<accession>A0A3S5A4R8</accession>
<evidence type="ECO:0000256" key="1">
    <source>
        <dbReference type="SAM" id="MobiDB-lite"/>
    </source>
</evidence>
<comment type="caution">
    <text evidence="2">The sequence shown here is derived from an EMBL/GenBank/DDBJ whole genome shotgun (WGS) entry which is preliminary data.</text>
</comment>
<feature type="compositionally biased region" description="Polar residues" evidence="1">
    <location>
        <begin position="162"/>
        <end position="176"/>
    </location>
</feature>
<proteinExistence type="predicted"/>
<name>A0A3S5A4R8_9PLAT</name>
<dbReference type="EMBL" id="CAAALY010088821">
    <property type="protein sequence ID" value="VEL27656.1"/>
    <property type="molecule type" value="Genomic_DNA"/>
</dbReference>
<keyword evidence="3" id="KW-1185">Reference proteome</keyword>
<evidence type="ECO:0000313" key="3">
    <source>
        <dbReference type="Proteomes" id="UP000784294"/>
    </source>
</evidence>
<dbReference type="Proteomes" id="UP000784294">
    <property type="component" value="Unassembled WGS sequence"/>
</dbReference>
<sequence length="203" mass="22309">MLIQADEGEYFAAIPRSISMSSAGVDSPQIAILSRDTSEIDFLTAQEEFNWQTSVSERGAAQLHSEPRVRHTGMTETCNHCQLNYSSVSQIPKEVAHKHYSEKQAVQETAKRETASSDDELKTENLVGRYSSGLGYGMSLSFNSVNLIEVACSDLLTDAPTPRNSMHSSSRNSTLEPTDGMTMENSSSMVQLLKKLFIPIPKG</sequence>